<dbReference type="SUPFAM" id="SSF48403">
    <property type="entry name" value="Ankyrin repeat"/>
    <property type="match status" value="3"/>
</dbReference>
<dbReference type="KEGG" id="ddo:I597_2480"/>
<dbReference type="InterPro" id="IPR002110">
    <property type="entry name" value="Ankyrin_rpt"/>
</dbReference>
<dbReference type="InterPro" id="IPR036770">
    <property type="entry name" value="Ankyrin_rpt-contain_sf"/>
</dbReference>
<feature type="domain" description="MACPF" evidence="4">
    <location>
        <begin position="90"/>
        <end position="259"/>
    </location>
</feature>
<dbReference type="Proteomes" id="UP000030140">
    <property type="component" value="Unassembled WGS sequence"/>
</dbReference>
<evidence type="ECO:0000313" key="6">
    <source>
        <dbReference type="Proteomes" id="UP000030140"/>
    </source>
</evidence>
<evidence type="ECO:0000256" key="1">
    <source>
        <dbReference type="ARBA" id="ARBA00022737"/>
    </source>
</evidence>
<dbReference type="PANTHER" id="PTHR24123:SF141">
    <property type="entry name" value="ANKYRIN 2, ISOFORM U"/>
    <property type="match status" value="1"/>
</dbReference>
<name>A0A0A2GQ87_9FLAO</name>
<dbReference type="EMBL" id="JSAQ01000001">
    <property type="protein sequence ID" value="KGO05439.1"/>
    <property type="molecule type" value="Genomic_DNA"/>
</dbReference>
<dbReference type="PANTHER" id="PTHR24123">
    <property type="entry name" value="ANKYRIN REPEAT-CONTAINING"/>
    <property type="match status" value="1"/>
</dbReference>
<keyword evidence="1" id="KW-0677">Repeat</keyword>
<evidence type="ECO:0000313" key="5">
    <source>
        <dbReference type="EMBL" id="KGO05439.1"/>
    </source>
</evidence>
<dbReference type="SMART" id="SM00248">
    <property type="entry name" value="ANK"/>
    <property type="match status" value="9"/>
</dbReference>
<accession>A0A0A2GQ87</accession>
<dbReference type="PROSITE" id="PS50088">
    <property type="entry name" value="ANK_REPEAT"/>
    <property type="match status" value="2"/>
</dbReference>
<dbReference type="PATRIC" id="fig|1300343.5.peg.2504"/>
<evidence type="ECO:0000256" key="3">
    <source>
        <dbReference type="PROSITE-ProRule" id="PRU00023"/>
    </source>
</evidence>
<dbReference type="AlphaFoldDB" id="A0A0A2GQ87"/>
<evidence type="ECO:0000259" key="4">
    <source>
        <dbReference type="Pfam" id="PF01823"/>
    </source>
</evidence>
<keyword evidence="6" id="KW-1185">Reference proteome</keyword>
<dbReference type="OrthoDB" id="1384226at2"/>
<reference evidence="5 6" key="1">
    <citation type="submission" date="2014-10" db="EMBL/GenBank/DDBJ databases">
        <title>Draft genome sequence of the proteorhodopsin-containing marine bacterium Dokdonia donghaensis.</title>
        <authorList>
            <person name="Gomez-Consarnau L."/>
            <person name="Gonzalez J.M."/>
            <person name="Riedel T."/>
            <person name="Jaenicke S."/>
            <person name="Wagner-Doebler I."/>
            <person name="Fuhrman J.A."/>
        </authorList>
    </citation>
    <scope>NUCLEOTIDE SEQUENCE [LARGE SCALE GENOMIC DNA]</scope>
    <source>
        <strain evidence="5 6">DSW-1</strain>
    </source>
</reference>
<dbReference type="Pfam" id="PF12796">
    <property type="entry name" value="Ank_2"/>
    <property type="match status" value="1"/>
</dbReference>
<dbReference type="InterPro" id="IPR051165">
    <property type="entry name" value="Multifunctional_ANK_Repeat"/>
</dbReference>
<proteinExistence type="predicted"/>
<organism evidence="5 6">
    <name type="scientific">Dokdonia donghaensis DSW-1</name>
    <dbReference type="NCBI Taxonomy" id="1300343"/>
    <lineage>
        <taxon>Bacteria</taxon>
        <taxon>Pseudomonadati</taxon>
        <taxon>Bacteroidota</taxon>
        <taxon>Flavobacteriia</taxon>
        <taxon>Flavobacteriales</taxon>
        <taxon>Flavobacteriaceae</taxon>
        <taxon>Dokdonia</taxon>
    </lineage>
</organism>
<dbReference type="InterPro" id="IPR020864">
    <property type="entry name" value="MACPF"/>
</dbReference>
<sequence length="1102" mass="121857">MSQDDGLKRQDVLGHGFDVRYVDALDWGSSSKGKLLFKGGSSTSKISSSPAVSYHFVTTPYEYEKELLRTDSLDSPFQAINSHAYYEAFEADGSDKLLFVYTQKRKPIERKSLRTSSTKTLDSAMVADFSRLGRDITPEGFIHRYGTHYADQVVYGGIFLKRNLIKNTNYIYSPYEKDEFQQQVVKDIIATHTGASDPDLYINAGQSNTYTIGGTKDAQWFTDWEGTVSQNSKPIEVTLQTFSELFRTVSMPEVEDKAKKVRMLDSVIEVATAYAQKAVQRPVTSKYYKKYSLRFKQDLTKIIKKNMGGENATSTDYTGDIFFGGFSKDDAILDIKPLIELGGLRLETLITDEEVLLDRNVIITIKAEDLKRGYLSVWDDAKKLVKGGGRTRLRVSGTEDAKTYYKDILKQKIEKTIELETIDKDIYDITYTAELIKDEGLIENITTTYNYVLDTELVAAAATGNIPLLKDLFKKNGNVGANGLLQAIIINKQDNDVLNFVLDNGVIPTTEDLDVAFEPRNFEREKALILLERGAEPKNNMIYKAVAYKEADVIYALFREGAIPRNNDLAYALELYHYPTVKALMSEEFEEFVAGKNELLLAAENNDEDLAQKFVKLGSTADAYILDRATQHDNMALRNVIVPVTEASGETLEVVAKLNDTDLFNYFVKKEAKLDSNLAAEVAVDNSNTAILDMALKNGAQATEILTYAIEKDNKPAIEVSLKNKAVADEVFSYAAKSQDTQLFNDALNTYNGTPAVALEAAVQEDRVMLAQSVINTKSASIDASQTLDLAVSKENLEMVELLVQNDADPSQGIKTAVSRENESITAFLVTKGAATADPALLQDAVKKENLAISKILIEQGQANVSEAIVDATETGNKEITGYLLEKGADTEEALNAAMETKDEDIILLILAKTEHIDPSFISTAARKGNLKVVQKLIERGLSTSIALEDAMRYKQLDVAKLLLESGAKPTQYDLELAIKFNFIDGTKLVLEEGVTPTQAFGNGYYPLHLVTETYEATDSALIALLVSYGADVNAQNKRDETPLHLAASGNENALPTVTTLLEADANALLTNKNNLTALDYTTNKTLKNVIKKAQKEARKKS</sequence>
<dbReference type="Gene3D" id="1.25.40.20">
    <property type="entry name" value="Ankyrin repeat-containing domain"/>
    <property type="match status" value="3"/>
</dbReference>
<gene>
    <name evidence="5" type="ORF">NV36_00305</name>
</gene>
<dbReference type="RefSeq" id="WP_035324513.1">
    <property type="nucleotide sequence ID" value="NZ_CP015125.1"/>
</dbReference>
<protein>
    <recommendedName>
        <fullName evidence="4">MACPF domain-containing protein</fullName>
    </recommendedName>
</protein>
<keyword evidence="2 3" id="KW-0040">ANK repeat</keyword>
<feature type="repeat" description="ANK" evidence="3">
    <location>
        <begin position="1039"/>
        <end position="1073"/>
    </location>
</feature>
<dbReference type="PROSITE" id="PS50297">
    <property type="entry name" value="ANK_REP_REGION"/>
    <property type="match status" value="1"/>
</dbReference>
<comment type="caution">
    <text evidence="5">The sequence shown here is derived from an EMBL/GenBank/DDBJ whole genome shotgun (WGS) entry which is preliminary data.</text>
</comment>
<evidence type="ECO:0000256" key="2">
    <source>
        <dbReference type="ARBA" id="ARBA00023043"/>
    </source>
</evidence>
<feature type="repeat" description="ANK" evidence="3">
    <location>
        <begin position="1003"/>
        <end position="1038"/>
    </location>
</feature>
<dbReference type="Pfam" id="PF01823">
    <property type="entry name" value="MACPF"/>
    <property type="match status" value="1"/>
</dbReference>